<evidence type="ECO:0000256" key="1">
    <source>
        <dbReference type="SAM" id="SignalP"/>
    </source>
</evidence>
<dbReference type="AlphaFoldDB" id="A0AA47M562"/>
<feature type="chain" id="PRO_5041439891" description="Interleukin-2 receptor subunit beta N-terminal domain-containing protein" evidence="1">
    <location>
        <begin position="33"/>
        <end position="160"/>
    </location>
</feature>
<dbReference type="Pfam" id="PF18707">
    <property type="entry name" value="IL2RB_N1"/>
    <property type="match status" value="1"/>
</dbReference>
<protein>
    <recommendedName>
        <fullName evidence="2">Interleukin-2 receptor subunit beta N-terminal domain-containing protein</fullName>
    </recommendedName>
</protein>
<gene>
    <name evidence="3" type="ORF">N1851_030622</name>
</gene>
<evidence type="ECO:0000259" key="2">
    <source>
        <dbReference type="Pfam" id="PF18707"/>
    </source>
</evidence>
<evidence type="ECO:0000313" key="4">
    <source>
        <dbReference type="Proteomes" id="UP001174136"/>
    </source>
</evidence>
<dbReference type="EMBL" id="JAOPHQ010005810">
    <property type="protein sequence ID" value="KAK0133845.1"/>
    <property type="molecule type" value="Genomic_DNA"/>
</dbReference>
<sequence>MKDFMGLLVDISCSCRLLLLLAASLPLPTTHSLLSPDGEGLSCLSDFDNKISCVWNSTRSAQHADITAATSCKLNAHKNYSTVLLCFRKLRLSCNLMPLDHSDPAIRACTLVSPEPEVTLKLLTTQLFLPSETWYIFLVCDSVKETKITYMPDKHSKYQA</sequence>
<dbReference type="InterPro" id="IPR013783">
    <property type="entry name" value="Ig-like_fold"/>
</dbReference>
<comment type="caution">
    <text evidence="3">The sequence shown here is derived from an EMBL/GenBank/DDBJ whole genome shotgun (WGS) entry which is preliminary data.</text>
</comment>
<dbReference type="InterPro" id="IPR040951">
    <property type="entry name" value="IL2RB_N1"/>
</dbReference>
<keyword evidence="1" id="KW-0732">Signal</keyword>
<feature type="signal peptide" evidence="1">
    <location>
        <begin position="1"/>
        <end position="32"/>
    </location>
</feature>
<dbReference type="Proteomes" id="UP001174136">
    <property type="component" value="Unassembled WGS sequence"/>
</dbReference>
<feature type="domain" description="Interleukin-2 receptor subunit beta N-terminal" evidence="2">
    <location>
        <begin position="40"/>
        <end position="116"/>
    </location>
</feature>
<accession>A0AA47M562</accession>
<name>A0AA47M562_MERPO</name>
<evidence type="ECO:0000313" key="3">
    <source>
        <dbReference type="EMBL" id="KAK0133845.1"/>
    </source>
</evidence>
<reference evidence="3" key="1">
    <citation type="journal article" date="2023" name="Front. Mar. Sci.">
        <title>A new Merluccius polli reference genome to investigate the effects of global change in West African waters.</title>
        <authorList>
            <person name="Mateo J.L."/>
            <person name="Blanco-Fernandez C."/>
            <person name="Garcia-Vazquez E."/>
            <person name="Machado-Schiaffino G."/>
        </authorList>
    </citation>
    <scope>NUCLEOTIDE SEQUENCE</scope>
    <source>
        <strain evidence="3">C29</strain>
        <tissue evidence="3">Fin</tissue>
    </source>
</reference>
<dbReference type="Gene3D" id="2.60.40.10">
    <property type="entry name" value="Immunoglobulins"/>
    <property type="match status" value="1"/>
</dbReference>
<proteinExistence type="predicted"/>
<organism evidence="3 4">
    <name type="scientific">Merluccius polli</name>
    <name type="common">Benguela hake</name>
    <name type="synonym">Merluccius cadenati</name>
    <dbReference type="NCBI Taxonomy" id="89951"/>
    <lineage>
        <taxon>Eukaryota</taxon>
        <taxon>Metazoa</taxon>
        <taxon>Chordata</taxon>
        <taxon>Craniata</taxon>
        <taxon>Vertebrata</taxon>
        <taxon>Euteleostomi</taxon>
        <taxon>Actinopterygii</taxon>
        <taxon>Neopterygii</taxon>
        <taxon>Teleostei</taxon>
        <taxon>Neoteleostei</taxon>
        <taxon>Acanthomorphata</taxon>
        <taxon>Zeiogadaria</taxon>
        <taxon>Gadariae</taxon>
        <taxon>Gadiformes</taxon>
        <taxon>Gadoidei</taxon>
        <taxon>Merlucciidae</taxon>
        <taxon>Merluccius</taxon>
    </lineage>
</organism>
<keyword evidence="4" id="KW-1185">Reference proteome</keyword>